<dbReference type="InterPro" id="IPR051549">
    <property type="entry name" value="PEP_Utilizing_Enz"/>
</dbReference>
<dbReference type="Gene3D" id="3.30.470.20">
    <property type="entry name" value="ATP-grasp fold, B domain"/>
    <property type="match status" value="1"/>
</dbReference>
<dbReference type="SUPFAM" id="SSF52009">
    <property type="entry name" value="Phosphohistidine domain"/>
    <property type="match status" value="1"/>
</dbReference>
<dbReference type="Gene3D" id="3.50.30.10">
    <property type="entry name" value="Phosphohistidine domain"/>
    <property type="match status" value="1"/>
</dbReference>
<dbReference type="Gene3D" id="3.30.1490.20">
    <property type="entry name" value="ATP-grasp fold, A domain"/>
    <property type="match status" value="1"/>
</dbReference>
<gene>
    <name evidence="3" type="ORF">NCTC10736_01805</name>
</gene>
<dbReference type="EMBL" id="UGYV01000001">
    <property type="protein sequence ID" value="SUI76024.1"/>
    <property type="molecule type" value="Genomic_DNA"/>
</dbReference>
<feature type="domain" description="Pyruvate phosphate dikinase AMP/ATP-binding" evidence="2">
    <location>
        <begin position="54"/>
        <end position="154"/>
    </location>
</feature>
<dbReference type="NCBIfam" id="NF004508">
    <property type="entry name" value="PRK05849.1"/>
    <property type="match status" value="1"/>
</dbReference>
<dbReference type="Pfam" id="PF01326">
    <property type="entry name" value="PPDK_N"/>
    <property type="match status" value="1"/>
</dbReference>
<dbReference type="InterPro" id="IPR036637">
    <property type="entry name" value="Phosphohistidine_dom_sf"/>
</dbReference>
<evidence type="ECO:0000313" key="3">
    <source>
        <dbReference type="EMBL" id="SUI76024.1"/>
    </source>
</evidence>
<sequence length="772" mass="87635">MQSWEFKNKAKTLKQLRGSLSYGEVLPLLVLPYHSFKICDNDYFQDVFTELNANRLVVRSSYSCEDSAETSMAGMFTSILDITTPDSLIKAIEDVFSSYPQGFSHAEEVLIQPMAMDIENSGVIFTCDPNSGASYYVISNDTSGRTNTVTSGMQGEVETYFLKKNVSPEFPLIKVLLPLANELITGFNNHHLDIEYGIDKLGKIYLFQVRPLCTNKVIDLPSPLSHLESISKKLEMLMKPHPFLYGKTTVFGVMPDWNPAEIIGLYPKTLALSLYKILVTDSIWAYQRNNYGYKNLRSFPLMIDFLGLPYIDVRVSFNSFLPKDIGKNLGHKLVDYYLDCLKANPKAHDSVEFDIVLSCYTPSIKNKMNELVDAGFTDGECSELASHLLQLTNRIIDPRTGLWIQDLHRIEKLKKLHVTTKHGFIDPVSRIYWQLENCKRYGTLPFAGLARAAFIAVQLLQSLKEESVLSQQDYDQFLSSLNTVSGTMQEDLVRLSKEDFLTEYGHLRPGTYDICSPRYDMTSEKYFDWEDIESNYSSTIEQLKFSPDVYEKINRLLSQHGINHSAYSLLHFIKCAIEGREYAKFVFTQSLSDALEDFALLGDSYGYKREDMAYFNANLINQLMTGSDSQFEVIRDSINAGKELYKSSSLIKLPPLINSSREAYEFKISECEPSYITRKKVIATVANCIENTDFKDKIILITSADPGYDWIFSHKIKGFITAFGGCNSHMAIRAVELNIPAVIGAGEFKFNQWAKAKVLELDCESHCVRVVK</sequence>
<evidence type="ECO:0000259" key="1">
    <source>
        <dbReference type="Pfam" id="PF00391"/>
    </source>
</evidence>
<dbReference type="SUPFAM" id="SSF56059">
    <property type="entry name" value="Glutathione synthetase ATP-binding domain-like"/>
    <property type="match status" value="1"/>
</dbReference>
<dbReference type="PANTHER" id="PTHR43615">
    <property type="entry name" value="PHOSPHOENOLPYRUVATE SYNTHASE-RELATED"/>
    <property type="match status" value="1"/>
</dbReference>
<name>A0A380A8K1_9GAMM</name>
<dbReference type="InterPro" id="IPR002192">
    <property type="entry name" value="PPDK_AMP/ATP-bd"/>
</dbReference>
<proteinExistence type="predicted"/>
<dbReference type="InterPro" id="IPR008279">
    <property type="entry name" value="PEP-util_enz_mobile_dom"/>
</dbReference>
<reference evidence="3 4" key="1">
    <citation type="submission" date="2018-06" db="EMBL/GenBank/DDBJ databases">
        <authorList>
            <consortium name="Pathogen Informatics"/>
            <person name="Doyle S."/>
        </authorList>
    </citation>
    <scope>NUCLEOTIDE SEQUENCE [LARGE SCALE GENOMIC DNA]</scope>
    <source>
        <strain evidence="3 4">NCTC10736</strain>
    </source>
</reference>
<evidence type="ECO:0000259" key="2">
    <source>
        <dbReference type="Pfam" id="PF01326"/>
    </source>
</evidence>
<accession>A0A380A8K1</accession>
<dbReference type="GO" id="GO:0016301">
    <property type="term" value="F:kinase activity"/>
    <property type="evidence" value="ECO:0007669"/>
    <property type="project" value="InterPro"/>
</dbReference>
<dbReference type="PANTHER" id="PTHR43615:SF1">
    <property type="entry name" value="PPDK_N DOMAIN-CONTAINING PROTEIN"/>
    <property type="match status" value="1"/>
</dbReference>
<dbReference type="Proteomes" id="UP000255061">
    <property type="component" value="Unassembled WGS sequence"/>
</dbReference>
<protein>
    <submittedName>
        <fullName evidence="3">Uncharacterized protein conserved in bacteria</fullName>
    </submittedName>
</protein>
<organism evidence="3 4">
    <name type="scientific">Shewanella morhuae</name>
    <dbReference type="NCBI Taxonomy" id="365591"/>
    <lineage>
        <taxon>Bacteria</taxon>
        <taxon>Pseudomonadati</taxon>
        <taxon>Pseudomonadota</taxon>
        <taxon>Gammaproteobacteria</taxon>
        <taxon>Alteromonadales</taxon>
        <taxon>Shewanellaceae</taxon>
        <taxon>Shewanella</taxon>
    </lineage>
</organism>
<dbReference type="InterPro" id="IPR013815">
    <property type="entry name" value="ATP_grasp_subdomain_1"/>
</dbReference>
<dbReference type="RefSeq" id="WP_181879200.1">
    <property type="nucleotide sequence ID" value="NZ_UGYV01000001.1"/>
</dbReference>
<feature type="domain" description="PEP-utilising enzyme mobile" evidence="1">
    <location>
        <begin position="696"/>
        <end position="764"/>
    </location>
</feature>
<dbReference type="Pfam" id="PF00391">
    <property type="entry name" value="PEP-utilizers"/>
    <property type="match status" value="1"/>
</dbReference>
<dbReference type="AlphaFoldDB" id="A0A380A8K1"/>
<dbReference type="GO" id="GO:0005524">
    <property type="term" value="F:ATP binding"/>
    <property type="evidence" value="ECO:0007669"/>
    <property type="project" value="InterPro"/>
</dbReference>
<evidence type="ECO:0000313" key="4">
    <source>
        <dbReference type="Proteomes" id="UP000255061"/>
    </source>
</evidence>